<proteinExistence type="inferred from homology"/>
<dbReference type="InterPro" id="IPR005770">
    <property type="entry name" value="PhnD"/>
</dbReference>
<reference evidence="4" key="1">
    <citation type="submission" date="2020-03" db="EMBL/GenBank/DDBJ databases">
        <title>Draft sequencing of Paenibacilllus sp. S3N08.</title>
        <authorList>
            <person name="Kim D.-U."/>
        </authorList>
    </citation>
    <scope>NUCLEOTIDE SEQUENCE</scope>
    <source>
        <strain evidence="4">S3N08</strain>
    </source>
</reference>
<protein>
    <submittedName>
        <fullName evidence="4">Phosphate/phosphite/phosphonate ABC transporter substrate-binding protein</fullName>
    </submittedName>
</protein>
<name>A0ABX0J5G2_9BACL</name>
<comment type="caution">
    <text evidence="4">The sequence shown here is derived from an EMBL/GenBank/DDBJ whole genome shotgun (WGS) entry which is preliminary data.</text>
</comment>
<dbReference type="Proteomes" id="UP001165962">
    <property type="component" value="Unassembled WGS sequence"/>
</dbReference>
<dbReference type="Pfam" id="PF12974">
    <property type="entry name" value="Phosphonate-bd"/>
    <property type="match status" value="1"/>
</dbReference>
<comment type="similarity">
    <text evidence="1">Belongs to the phosphate/phosphite/phosphonate binding protein family.</text>
</comment>
<keyword evidence="5" id="KW-1185">Reference proteome</keyword>
<evidence type="ECO:0000313" key="4">
    <source>
        <dbReference type="EMBL" id="NHN29336.1"/>
    </source>
</evidence>
<keyword evidence="2 3" id="KW-0732">Signal</keyword>
<dbReference type="Gene3D" id="3.40.190.10">
    <property type="entry name" value="Periplasmic binding protein-like II"/>
    <property type="match status" value="2"/>
</dbReference>
<accession>A0ABX0J5G2</accession>
<feature type="chain" id="PRO_5047268425" evidence="3">
    <location>
        <begin position="26"/>
        <end position="327"/>
    </location>
</feature>
<gene>
    <name evidence="4" type="primary">phnD</name>
    <name evidence="4" type="ORF">G9U52_05775</name>
</gene>
<dbReference type="PANTHER" id="PTHR35841:SF1">
    <property type="entry name" value="PHOSPHONATES-BINDING PERIPLASMIC PROTEIN"/>
    <property type="match status" value="1"/>
</dbReference>
<evidence type="ECO:0000256" key="1">
    <source>
        <dbReference type="ARBA" id="ARBA00007162"/>
    </source>
</evidence>
<dbReference type="SUPFAM" id="SSF53850">
    <property type="entry name" value="Periplasmic binding protein-like II"/>
    <property type="match status" value="1"/>
</dbReference>
<evidence type="ECO:0000313" key="5">
    <source>
        <dbReference type="Proteomes" id="UP001165962"/>
    </source>
</evidence>
<dbReference type="PROSITE" id="PS51257">
    <property type="entry name" value="PROKAR_LIPOPROTEIN"/>
    <property type="match status" value="1"/>
</dbReference>
<dbReference type="EMBL" id="JAAOIW010000002">
    <property type="protein sequence ID" value="NHN29336.1"/>
    <property type="molecule type" value="Genomic_DNA"/>
</dbReference>
<evidence type="ECO:0000256" key="2">
    <source>
        <dbReference type="ARBA" id="ARBA00022729"/>
    </source>
</evidence>
<dbReference type="RefSeq" id="WP_166147198.1">
    <property type="nucleotide sequence ID" value="NZ_JAAOIW010000002.1"/>
</dbReference>
<dbReference type="NCBIfam" id="TIGR01098">
    <property type="entry name" value="3A0109s03R"/>
    <property type="match status" value="1"/>
</dbReference>
<dbReference type="PANTHER" id="PTHR35841">
    <property type="entry name" value="PHOSPHONATES-BINDING PERIPLASMIC PROTEIN"/>
    <property type="match status" value="1"/>
</dbReference>
<sequence length="327" mass="35819">MFRALATISLSFLLAAGLATGCTGATPPPPAAPVATPVPTPTPAPAPVAKVYMPKELDVQFVPLTSSETIEAKAKQLEKPLTQRLGIPVKIKVANAHSAIVDAIAAKKTDIGFLTPTSYVLAHDEKKTADLLLQASRYGFNSLTAQVDKSMLVNTYQSVVVVNADSPIKTVEDLKGKKIAWLDISASADYIYPYMELRKKNIDLEKDVRSIIVKGQDKAVLAVLHNEVDAAIVFQEALLKVSKGDPDVYAKTRMIYFDTLIPTDTISVRHDMSEEWRNKIADAFIAIGKDSQYQQLLYELFTHRGYTVSDDSRFNVVREANKLLGAK</sequence>
<organism evidence="4 5">
    <name type="scientific">Paenibacillus agricola</name>
    <dbReference type="NCBI Taxonomy" id="2716264"/>
    <lineage>
        <taxon>Bacteria</taxon>
        <taxon>Bacillati</taxon>
        <taxon>Bacillota</taxon>
        <taxon>Bacilli</taxon>
        <taxon>Bacillales</taxon>
        <taxon>Paenibacillaceae</taxon>
        <taxon>Paenibacillus</taxon>
    </lineage>
</organism>
<evidence type="ECO:0000256" key="3">
    <source>
        <dbReference type="SAM" id="SignalP"/>
    </source>
</evidence>
<feature type="signal peptide" evidence="3">
    <location>
        <begin position="1"/>
        <end position="25"/>
    </location>
</feature>